<keyword evidence="4" id="KW-0227">DNA damage</keyword>
<evidence type="ECO:0000313" key="8">
    <source>
        <dbReference type="Proteomes" id="UP000284841"/>
    </source>
</evidence>
<proteinExistence type="inferred from homology"/>
<dbReference type="Gene3D" id="1.10.340.30">
    <property type="entry name" value="Hypothetical protein, domain 2"/>
    <property type="match status" value="1"/>
</dbReference>
<dbReference type="RefSeq" id="WP_118336443.1">
    <property type="nucleotide sequence ID" value="NZ_AP025567.1"/>
</dbReference>
<sequence length="199" mass="22587">MIKYGITEMDYISAKDPVMKELVAHFGHMGGGERKDVFASLVSSIVGQMLSNKVADVIDGRLRQMVGDYTPELILQKSVEEIKGCGMSQRKAEYIRGLAADVLDGKYDFILLQDMNDEEVVKYLMQIRGVGRWTAEMIAEFTLGRLNIFSFDDVALQNGIKKAHGYKTLSKQRFERLRKKYSPFASVASLYYYAINDEK</sequence>
<keyword evidence="5" id="KW-0234">DNA repair</keyword>
<dbReference type="AlphaFoldDB" id="A0A415DW09"/>
<dbReference type="SUPFAM" id="SSF48150">
    <property type="entry name" value="DNA-glycosylase"/>
    <property type="match status" value="1"/>
</dbReference>
<dbReference type="Proteomes" id="UP000284841">
    <property type="component" value="Unassembled WGS sequence"/>
</dbReference>
<name>A0A415DW09_9FIRM</name>
<dbReference type="GO" id="GO:0008725">
    <property type="term" value="F:DNA-3-methyladenine glycosylase activity"/>
    <property type="evidence" value="ECO:0007669"/>
    <property type="project" value="TreeGrafter"/>
</dbReference>
<accession>A0A415DW09</accession>
<dbReference type="SMART" id="SM00478">
    <property type="entry name" value="ENDO3c"/>
    <property type="match status" value="1"/>
</dbReference>
<dbReference type="PANTHER" id="PTHR43003:SF5">
    <property type="entry name" value="DNA-3-METHYLADENINE GLYCOSYLASE"/>
    <property type="match status" value="1"/>
</dbReference>
<dbReference type="GO" id="GO:0005737">
    <property type="term" value="C:cytoplasm"/>
    <property type="evidence" value="ECO:0007669"/>
    <property type="project" value="TreeGrafter"/>
</dbReference>
<gene>
    <name evidence="7" type="ORF">DW099_16760</name>
</gene>
<dbReference type="InterPro" id="IPR051912">
    <property type="entry name" value="Alkylbase_DNA_Glycosylase/TA"/>
</dbReference>
<evidence type="ECO:0000256" key="2">
    <source>
        <dbReference type="ARBA" id="ARBA00010817"/>
    </source>
</evidence>
<dbReference type="Pfam" id="PF00730">
    <property type="entry name" value="HhH-GPD"/>
    <property type="match status" value="1"/>
</dbReference>
<dbReference type="GO" id="GO:0006307">
    <property type="term" value="P:DNA alkylation repair"/>
    <property type="evidence" value="ECO:0007669"/>
    <property type="project" value="TreeGrafter"/>
</dbReference>
<dbReference type="EMBL" id="QRMS01000006">
    <property type="protein sequence ID" value="RHJ84624.1"/>
    <property type="molecule type" value="Genomic_DNA"/>
</dbReference>
<dbReference type="InterPro" id="IPR011257">
    <property type="entry name" value="DNA_glycosylase"/>
</dbReference>
<keyword evidence="8" id="KW-1185">Reference proteome</keyword>
<evidence type="ECO:0000256" key="4">
    <source>
        <dbReference type="ARBA" id="ARBA00022763"/>
    </source>
</evidence>
<dbReference type="Gene3D" id="1.10.1670.40">
    <property type="match status" value="1"/>
</dbReference>
<evidence type="ECO:0000256" key="1">
    <source>
        <dbReference type="ARBA" id="ARBA00000086"/>
    </source>
</evidence>
<organism evidence="7 8">
    <name type="scientific">Emergencia timonensis</name>
    <dbReference type="NCBI Taxonomy" id="1776384"/>
    <lineage>
        <taxon>Bacteria</taxon>
        <taxon>Bacillati</taxon>
        <taxon>Bacillota</taxon>
        <taxon>Clostridia</taxon>
        <taxon>Peptostreptococcales</taxon>
        <taxon>Anaerovoracaceae</taxon>
        <taxon>Emergencia</taxon>
    </lineage>
</organism>
<evidence type="ECO:0000256" key="3">
    <source>
        <dbReference type="ARBA" id="ARBA00012000"/>
    </source>
</evidence>
<feature type="domain" description="HhH-GPD" evidence="6">
    <location>
        <begin position="49"/>
        <end position="197"/>
    </location>
</feature>
<dbReference type="GO" id="GO:0006285">
    <property type="term" value="P:base-excision repair, AP site formation"/>
    <property type="evidence" value="ECO:0007669"/>
    <property type="project" value="TreeGrafter"/>
</dbReference>
<comment type="similarity">
    <text evidence="2">Belongs to the alkylbase DNA glycosidase AlkA family.</text>
</comment>
<dbReference type="GO" id="GO:0043916">
    <property type="term" value="F:DNA-7-methylguanine glycosylase activity"/>
    <property type="evidence" value="ECO:0007669"/>
    <property type="project" value="TreeGrafter"/>
</dbReference>
<dbReference type="EC" id="3.2.2.21" evidence="3"/>
<evidence type="ECO:0000259" key="6">
    <source>
        <dbReference type="SMART" id="SM00478"/>
    </source>
</evidence>
<comment type="catalytic activity">
    <reaction evidence="1">
        <text>Hydrolysis of alkylated DNA, releasing 3-methyladenine, 3-methylguanine, 7-methylguanine and 7-methyladenine.</text>
        <dbReference type="EC" id="3.2.2.21"/>
    </reaction>
</comment>
<dbReference type="CDD" id="cd00056">
    <property type="entry name" value="ENDO3c"/>
    <property type="match status" value="1"/>
</dbReference>
<protein>
    <recommendedName>
        <fullName evidence="3">DNA-3-methyladenine glycosylase II</fullName>
        <ecNumber evidence="3">3.2.2.21</ecNumber>
    </recommendedName>
</protein>
<dbReference type="PANTHER" id="PTHR43003">
    <property type="entry name" value="DNA-3-METHYLADENINE GLYCOSYLASE"/>
    <property type="match status" value="1"/>
</dbReference>
<dbReference type="InterPro" id="IPR003265">
    <property type="entry name" value="HhH-GPD_domain"/>
</dbReference>
<dbReference type="GO" id="GO:0032993">
    <property type="term" value="C:protein-DNA complex"/>
    <property type="evidence" value="ECO:0007669"/>
    <property type="project" value="TreeGrafter"/>
</dbReference>
<dbReference type="STRING" id="1776384.GCA_900086585_01382"/>
<comment type="caution">
    <text evidence="7">The sequence shown here is derived from an EMBL/GenBank/DDBJ whole genome shotgun (WGS) entry which is preliminary data.</text>
</comment>
<evidence type="ECO:0000256" key="5">
    <source>
        <dbReference type="ARBA" id="ARBA00023204"/>
    </source>
</evidence>
<dbReference type="OrthoDB" id="9785929at2"/>
<dbReference type="GO" id="GO:0032131">
    <property type="term" value="F:alkylated DNA binding"/>
    <property type="evidence" value="ECO:0007669"/>
    <property type="project" value="TreeGrafter"/>
</dbReference>
<reference evidence="7 8" key="1">
    <citation type="submission" date="2018-08" db="EMBL/GenBank/DDBJ databases">
        <title>A genome reference for cultivated species of the human gut microbiota.</title>
        <authorList>
            <person name="Zou Y."/>
            <person name="Xue W."/>
            <person name="Luo G."/>
        </authorList>
    </citation>
    <scope>NUCLEOTIDE SEQUENCE [LARGE SCALE GENOMIC DNA]</scope>
    <source>
        <strain evidence="7 8">AM07-24</strain>
    </source>
</reference>
<evidence type="ECO:0000313" key="7">
    <source>
        <dbReference type="EMBL" id="RHJ84624.1"/>
    </source>
</evidence>
<dbReference type="FunFam" id="1.10.340.30:FF:000004">
    <property type="entry name" value="DNA-3-methyladenine glycosylase II"/>
    <property type="match status" value="1"/>
</dbReference>